<dbReference type="SFLD" id="SFLDS00029">
    <property type="entry name" value="Radical_SAM"/>
    <property type="match status" value="1"/>
</dbReference>
<keyword evidence="5 8" id="KW-0408">Iron</keyword>
<keyword evidence="8" id="KW-0671">Queuosine biosynthesis</keyword>
<keyword evidence="3 8" id="KW-0479">Metal-binding</keyword>
<dbReference type="HAMAP" id="MF_00917">
    <property type="entry name" value="QueE"/>
    <property type="match status" value="1"/>
</dbReference>
<keyword evidence="1 8" id="KW-0004">4Fe-4S</keyword>
<feature type="binding site" evidence="8">
    <location>
        <position position="40"/>
    </location>
    <ligand>
        <name>[4Fe-4S] cluster</name>
        <dbReference type="ChEBI" id="CHEBI:49883"/>
        <note>4Fe-4S-S-AdoMet</note>
    </ligand>
</feature>
<feature type="binding site" evidence="8">
    <location>
        <position position="85"/>
    </location>
    <ligand>
        <name>S-adenosyl-L-methionine</name>
        <dbReference type="ChEBI" id="CHEBI:59789"/>
    </ligand>
</feature>
<dbReference type="PIRSF" id="PIRSF000370">
    <property type="entry name" value="QueE"/>
    <property type="match status" value="1"/>
</dbReference>
<evidence type="ECO:0000313" key="11">
    <source>
        <dbReference type="Proteomes" id="UP000752012"/>
    </source>
</evidence>
<feature type="binding site" evidence="8">
    <location>
        <position position="83"/>
    </location>
    <ligand>
        <name>substrate</name>
    </ligand>
</feature>
<comment type="pathway">
    <text evidence="8">Purine metabolism; 7-cyano-7-deazaguanine biosynthesis.</text>
</comment>
<dbReference type="Pfam" id="PF04055">
    <property type="entry name" value="Radical_SAM"/>
    <property type="match status" value="1"/>
</dbReference>
<sequence>MTKQAALPVLEIFGPTFQGEGMVIGRKTMFVRTAGCDYSCSWCDSAFTWDGSAKDDIRMLTPEEILAELEEIAPDNFSHVTISGGNPALLKNVGLLIEKLHSRGVEAALETQGSRWQDWFLTVDDLTISPKPPSSLMNTNFAVLDDIVARLRAGNRLSSASLKVVVYDEADFDYARSIHRRYPDVAFYLQTGNDETGEDANTANLASHLLSRYERLVDWTMADKAMNKARVLPQLHTLVWGNQRGV</sequence>
<dbReference type="Gene3D" id="3.20.20.70">
    <property type="entry name" value="Aldolase class I"/>
    <property type="match status" value="1"/>
</dbReference>
<dbReference type="SUPFAM" id="SSF102114">
    <property type="entry name" value="Radical SAM enzymes"/>
    <property type="match status" value="1"/>
</dbReference>
<evidence type="ECO:0000313" key="10">
    <source>
        <dbReference type="EMBL" id="NJP38942.1"/>
    </source>
</evidence>
<comment type="cofactor">
    <cofactor evidence="8">
        <name>[4Fe-4S] cluster</name>
        <dbReference type="ChEBI" id="CHEBI:49883"/>
    </cofactor>
    <text evidence="8">Binds 1 [4Fe-4S] cluster. The cluster is coordinated with 3 cysteines and an exchangeable S-adenosyl-L-methionine.</text>
</comment>
<feature type="binding site" evidence="8">
    <location>
        <position position="43"/>
    </location>
    <ligand>
        <name>[4Fe-4S] cluster</name>
        <dbReference type="ChEBI" id="CHEBI:49883"/>
        <note>4Fe-4S-S-AdoMet</note>
    </ligand>
</feature>
<comment type="cofactor">
    <cofactor evidence="8">
        <name>S-adenosyl-L-methionine</name>
        <dbReference type="ChEBI" id="CHEBI:59789"/>
    </cofactor>
    <text evidence="8">Binds 1 S-adenosyl-L-methionine per subunit.</text>
</comment>
<feature type="binding site" evidence="8">
    <location>
        <position position="45"/>
    </location>
    <ligand>
        <name>Mg(2+)</name>
        <dbReference type="ChEBI" id="CHEBI:18420"/>
    </ligand>
</feature>
<accession>A0A969Q0L8</accession>
<dbReference type="PROSITE" id="PS51918">
    <property type="entry name" value="RADICAL_SAM"/>
    <property type="match status" value="1"/>
</dbReference>
<evidence type="ECO:0000256" key="5">
    <source>
        <dbReference type="ARBA" id="ARBA00023004"/>
    </source>
</evidence>
<reference evidence="10 11" key="1">
    <citation type="submission" date="2020-03" db="EMBL/GenBank/DDBJ databases">
        <title>Assessment of the enzymatic potential of alkaline-tolerant lipase obtained from Bacillus luteus H11 (technogenic soil) for the bioremediation of saline soils contaminated with petroleum substances.</title>
        <authorList>
            <person name="Kalwasinska A."/>
        </authorList>
    </citation>
    <scope>NUCLEOTIDE SEQUENCE [LARGE SCALE GENOMIC DNA]</scope>
    <source>
        <strain evidence="10 11">H11</strain>
    </source>
</reference>
<evidence type="ECO:0000256" key="2">
    <source>
        <dbReference type="ARBA" id="ARBA00022691"/>
    </source>
</evidence>
<gene>
    <name evidence="8 10" type="primary">queE</name>
    <name evidence="10" type="ORF">HCN83_15345</name>
</gene>
<dbReference type="InterPro" id="IPR017742">
    <property type="entry name" value="Deazaguanine_synth"/>
</dbReference>
<dbReference type="GO" id="GO:0000287">
    <property type="term" value="F:magnesium ion binding"/>
    <property type="evidence" value="ECO:0007669"/>
    <property type="project" value="UniProtKB-UniRule"/>
</dbReference>
<organism evidence="10 11">
    <name type="scientific">Alkalicoccus luteus</name>
    <dbReference type="NCBI Taxonomy" id="1237094"/>
    <lineage>
        <taxon>Bacteria</taxon>
        <taxon>Bacillati</taxon>
        <taxon>Bacillota</taxon>
        <taxon>Bacilli</taxon>
        <taxon>Bacillales</taxon>
        <taxon>Bacillaceae</taxon>
        <taxon>Alkalicoccus</taxon>
    </lineage>
</organism>
<dbReference type="InterPro" id="IPR024924">
    <property type="entry name" value="7-CO-7-deazaguanine_synth-like"/>
</dbReference>
<dbReference type="GO" id="GO:0016840">
    <property type="term" value="F:carbon-nitrogen lyase activity"/>
    <property type="evidence" value="ECO:0007669"/>
    <property type="project" value="UniProtKB-UniRule"/>
</dbReference>
<keyword evidence="6 8" id="KW-0411">Iron-sulfur</keyword>
<keyword evidence="7 8" id="KW-0456">Lyase</keyword>
<dbReference type="EMBL" id="JAATHJ010000034">
    <property type="protein sequence ID" value="NJP38942.1"/>
    <property type="molecule type" value="Genomic_DNA"/>
</dbReference>
<dbReference type="InterPro" id="IPR013785">
    <property type="entry name" value="Aldolase_TIM"/>
</dbReference>
<comment type="similarity">
    <text evidence="8">Belongs to the radical SAM superfamily. 7-carboxy-7-deazaguanine synthase family.</text>
</comment>
<keyword evidence="11" id="KW-1185">Reference proteome</keyword>
<feature type="binding site" evidence="8">
    <location>
        <begin position="42"/>
        <end position="44"/>
    </location>
    <ligand>
        <name>S-adenosyl-L-methionine</name>
        <dbReference type="ChEBI" id="CHEBI:59789"/>
    </ligand>
</feature>
<comment type="function">
    <text evidence="8">Catalyzes the complex heterocyclic radical-mediated conversion of 6-carboxy-5,6,7,8-tetrahydropterin (CPH4) to 7-carboxy-7-deazaguanine (CDG), a step common to the biosynthetic pathways of all 7-deazapurine-containing compounds.</text>
</comment>
<dbReference type="AlphaFoldDB" id="A0A969Q0L8"/>
<feature type="binding site" evidence="8">
    <location>
        <position position="36"/>
    </location>
    <ligand>
        <name>[4Fe-4S] cluster</name>
        <dbReference type="ChEBI" id="CHEBI:49883"/>
        <note>4Fe-4S-S-AdoMet</note>
    </ligand>
</feature>
<comment type="catalytic activity">
    <reaction evidence="8">
        <text>6-carboxy-5,6,7,8-tetrahydropterin + H(+) = 7-carboxy-7-carbaguanine + NH4(+)</text>
        <dbReference type="Rhea" id="RHEA:27974"/>
        <dbReference type="ChEBI" id="CHEBI:15378"/>
        <dbReference type="ChEBI" id="CHEBI:28938"/>
        <dbReference type="ChEBI" id="CHEBI:61032"/>
        <dbReference type="ChEBI" id="CHEBI:61036"/>
        <dbReference type="EC" id="4.3.99.3"/>
    </reaction>
</comment>
<feature type="binding site" evidence="8">
    <location>
        <begin position="17"/>
        <end position="19"/>
    </location>
    <ligand>
        <name>substrate</name>
    </ligand>
</feature>
<dbReference type="Proteomes" id="UP000752012">
    <property type="component" value="Unassembled WGS sequence"/>
</dbReference>
<proteinExistence type="inferred from homology"/>
<evidence type="ECO:0000256" key="4">
    <source>
        <dbReference type="ARBA" id="ARBA00022842"/>
    </source>
</evidence>
<evidence type="ECO:0000256" key="8">
    <source>
        <dbReference type="HAMAP-Rule" id="MF_00917"/>
    </source>
</evidence>
<dbReference type="PANTHER" id="PTHR42836">
    <property type="entry name" value="7-CARBOXY-7-DEAZAGUANINE SYNTHASE"/>
    <property type="match status" value="1"/>
</dbReference>
<comment type="caution">
    <text evidence="8">Lacks conserved residue(s) required for the propagation of feature annotation.</text>
</comment>
<dbReference type="RefSeq" id="WP_168008904.1">
    <property type="nucleotide sequence ID" value="NZ_JAATHJ010000034.1"/>
</dbReference>
<evidence type="ECO:0000256" key="3">
    <source>
        <dbReference type="ARBA" id="ARBA00022723"/>
    </source>
</evidence>
<dbReference type="GO" id="GO:1904047">
    <property type="term" value="F:S-adenosyl-L-methionine binding"/>
    <property type="evidence" value="ECO:0007669"/>
    <property type="project" value="UniProtKB-UniRule"/>
</dbReference>
<evidence type="ECO:0000256" key="7">
    <source>
        <dbReference type="ARBA" id="ARBA00023239"/>
    </source>
</evidence>
<keyword evidence="2 8" id="KW-0949">S-adenosyl-L-methionine</keyword>
<feature type="domain" description="Radical SAM core" evidence="9">
    <location>
        <begin position="23"/>
        <end position="242"/>
    </location>
</feature>
<protein>
    <recommendedName>
        <fullName evidence="8">7-carboxy-7-deazaguanine synthase</fullName>
        <shortName evidence="8">CDG synthase</shortName>
        <ecNumber evidence="8">4.3.99.3</ecNumber>
    </recommendedName>
    <alternativeName>
        <fullName evidence="8">Queuosine biosynthesis protein QueE</fullName>
    </alternativeName>
</protein>
<comment type="caution">
    <text evidence="10">The sequence shown here is derived from an EMBL/GenBank/DDBJ whole genome shotgun (WGS) entry which is preliminary data.</text>
</comment>
<dbReference type="InterPro" id="IPR058240">
    <property type="entry name" value="rSAM_sf"/>
</dbReference>
<keyword evidence="4 8" id="KW-0460">Magnesium</keyword>
<evidence type="ECO:0000256" key="1">
    <source>
        <dbReference type="ARBA" id="ARBA00022485"/>
    </source>
</evidence>
<comment type="cofactor">
    <cofactor evidence="8">
        <name>Mg(2+)</name>
        <dbReference type="ChEBI" id="CHEBI:18420"/>
    </cofactor>
</comment>
<dbReference type="SFLD" id="SFLDF00300">
    <property type="entry name" value="7-carboxy-7-deazaguanine_synth"/>
    <property type="match status" value="1"/>
</dbReference>
<name>A0A969Q0L8_9BACI</name>
<feature type="binding site" evidence="8">
    <location>
        <position position="32"/>
    </location>
    <ligand>
        <name>substrate</name>
    </ligand>
</feature>
<dbReference type="InterPro" id="IPR007197">
    <property type="entry name" value="rSAM"/>
</dbReference>
<dbReference type="GO" id="GO:0051539">
    <property type="term" value="F:4 iron, 4 sulfur cluster binding"/>
    <property type="evidence" value="ECO:0007669"/>
    <property type="project" value="UniProtKB-UniRule"/>
</dbReference>
<dbReference type="GO" id="GO:0008616">
    <property type="term" value="P:tRNA queuosine(34) biosynthetic process"/>
    <property type="evidence" value="ECO:0007669"/>
    <property type="project" value="UniProtKB-UniRule"/>
</dbReference>
<evidence type="ECO:0000256" key="6">
    <source>
        <dbReference type="ARBA" id="ARBA00023014"/>
    </source>
</evidence>
<dbReference type="NCBIfam" id="TIGR03365">
    <property type="entry name" value="Bsubt_queE"/>
    <property type="match status" value="1"/>
</dbReference>
<feature type="binding site" evidence="8">
    <location>
        <begin position="129"/>
        <end position="131"/>
    </location>
    <ligand>
        <name>S-adenosyl-L-methionine</name>
        <dbReference type="ChEBI" id="CHEBI:59789"/>
    </ligand>
</feature>
<evidence type="ECO:0000259" key="9">
    <source>
        <dbReference type="PROSITE" id="PS51918"/>
    </source>
</evidence>
<dbReference type="EC" id="4.3.99.3" evidence="8"/>
<comment type="subunit">
    <text evidence="8">Homodimer.</text>
</comment>
<dbReference type="PANTHER" id="PTHR42836:SF1">
    <property type="entry name" value="7-CARBOXY-7-DEAZAGUANINE SYNTHASE"/>
    <property type="match status" value="1"/>
</dbReference>